<dbReference type="SUPFAM" id="SSF53474">
    <property type="entry name" value="alpha/beta-Hydrolases"/>
    <property type="match status" value="1"/>
</dbReference>
<dbReference type="PANTHER" id="PTHR48081">
    <property type="entry name" value="AB HYDROLASE SUPERFAMILY PROTEIN C4A8.06C"/>
    <property type="match status" value="1"/>
</dbReference>
<proteinExistence type="predicted"/>
<protein>
    <submittedName>
        <fullName evidence="3">Alpha/beta hydrolase</fullName>
    </submittedName>
</protein>
<dbReference type="RefSeq" id="WP_211633875.1">
    <property type="nucleotide sequence ID" value="NZ_CP073100.1"/>
</dbReference>
<organism evidence="3 4">
    <name type="scientific">Luteolibacter ambystomatis</name>
    <dbReference type="NCBI Taxonomy" id="2824561"/>
    <lineage>
        <taxon>Bacteria</taxon>
        <taxon>Pseudomonadati</taxon>
        <taxon>Verrucomicrobiota</taxon>
        <taxon>Verrucomicrobiia</taxon>
        <taxon>Verrucomicrobiales</taxon>
        <taxon>Verrucomicrobiaceae</taxon>
        <taxon>Luteolibacter</taxon>
    </lineage>
</organism>
<dbReference type="PANTHER" id="PTHR48081:SF13">
    <property type="entry name" value="ALPHA_BETA HYDROLASE"/>
    <property type="match status" value="1"/>
</dbReference>
<sequence>MAFVCLGLASCATHVGHVGKSVPPVRTDYTVWRDITYTPSDWPEALQGDLYRPVAGEPAPAVLLLHYGGWTGEDHRNHMAPIARKLAGRGYVVFNITYRKAPRWIYPAQVEDIHQALLWMRVHAKENGIDATRIATYGYSAGAHLASLAGLLKHPYDEGIKAVVAGGDPADLTMVESGSMVADFLGGKKERIPRRYIEASPVYQVTKDSPPVFLYHGTMDGLVPPEHIRRFASALERKGISHEIYWLKGRGHITAFLFPGGAHDAAIDFLDRVLRKGD</sequence>
<dbReference type="InterPro" id="IPR050300">
    <property type="entry name" value="GDXG_lipolytic_enzyme"/>
</dbReference>
<evidence type="ECO:0000256" key="1">
    <source>
        <dbReference type="ARBA" id="ARBA00022801"/>
    </source>
</evidence>
<gene>
    <name evidence="3" type="ORF">KBB96_06960</name>
</gene>
<keyword evidence="4" id="KW-1185">Reference proteome</keyword>
<dbReference type="AlphaFoldDB" id="A0A975PGD0"/>
<dbReference type="InterPro" id="IPR029058">
    <property type="entry name" value="AB_hydrolase_fold"/>
</dbReference>
<dbReference type="GO" id="GO:0016787">
    <property type="term" value="F:hydrolase activity"/>
    <property type="evidence" value="ECO:0007669"/>
    <property type="project" value="UniProtKB-KW"/>
</dbReference>
<feature type="domain" description="BD-FAE-like" evidence="2">
    <location>
        <begin position="49"/>
        <end position="235"/>
    </location>
</feature>
<accession>A0A975PGD0</accession>
<evidence type="ECO:0000313" key="4">
    <source>
        <dbReference type="Proteomes" id="UP000676169"/>
    </source>
</evidence>
<name>A0A975PGD0_9BACT</name>
<dbReference type="Proteomes" id="UP000676169">
    <property type="component" value="Chromosome"/>
</dbReference>
<dbReference type="Pfam" id="PF20434">
    <property type="entry name" value="BD-FAE"/>
    <property type="match status" value="1"/>
</dbReference>
<dbReference type="InterPro" id="IPR049492">
    <property type="entry name" value="BD-FAE-like_dom"/>
</dbReference>
<dbReference type="Gene3D" id="3.40.50.1820">
    <property type="entry name" value="alpha/beta hydrolase"/>
    <property type="match status" value="1"/>
</dbReference>
<reference evidence="3" key="1">
    <citation type="submission" date="2021-04" db="EMBL/GenBank/DDBJ databases">
        <title>Luteolibacter sp. 32A isolated from the skin of an Anderson's salamander (Ambystoma andersonii).</title>
        <authorList>
            <person name="Spergser J."/>
            <person name="Busse H.-J."/>
        </authorList>
    </citation>
    <scope>NUCLEOTIDE SEQUENCE</scope>
    <source>
        <strain evidence="3">32A</strain>
    </source>
</reference>
<evidence type="ECO:0000313" key="3">
    <source>
        <dbReference type="EMBL" id="QUE52628.1"/>
    </source>
</evidence>
<evidence type="ECO:0000259" key="2">
    <source>
        <dbReference type="Pfam" id="PF20434"/>
    </source>
</evidence>
<dbReference type="KEGG" id="lamb:KBB96_06960"/>
<dbReference type="EMBL" id="CP073100">
    <property type="protein sequence ID" value="QUE52628.1"/>
    <property type="molecule type" value="Genomic_DNA"/>
</dbReference>
<keyword evidence="1 3" id="KW-0378">Hydrolase</keyword>